<proteinExistence type="inferred from homology"/>
<dbReference type="AlphaFoldDB" id="A0A1M5QPD8"/>
<feature type="compositionally biased region" description="Basic and acidic residues" evidence="10">
    <location>
        <begin position="66"/>
        <end position="87"/>
    </location>
</feature>
<feature type="domain" description="TonB C-terminal" evidence="11">
    <location>
        <begin position="180"/>
        <end position="271"/>
    </location>
</feature>
<comment type="subcellular location">
    <subcellularLocation>
        <location evidence="1">Cell inner membrane</location>
        <topology evidence="1">Single-pass membrane protein</topology>
        <orientation evidence="1">Periplasmic side</orientation>
    </subcellularLocation>
</comment>
<keyword evidence="4" id="KW-1003">Cell membrane</keyword>
<name>A0A1M5QPD8_9GAMM</name>
<dbReference type="PANTHER" id="PTHR33446">
    <property type="entry name" value="PROTEIN TONB-RELATED"/>
    <property type="match status" value="1"/>
</dbReference>
<evidence type="ECO:0000256" key="1">
    <source>
        <dbReference type="ARBA" id="ARBA00004383"/>
    </source>
</evidence>
<keyword evidence="13" id="KW-1185">Reference proteome</keyword>
<keyword evidence="7" id="KW-0653">Protein transport</keyword>
<feature type="compositionally biased region" description="Low complexity" evidence="10">
    <location>
        <begin position="140"/>
        <end position="173"/>
    </location>
</feature>
<dbReference type="InterPro" id="IPR006260">
    <property type="entry name" value="TonB/TolA_C"/>
</dbReference>
<evidence type="ECO:0000313" key="12">
    <source>
        <dbReference type="EMBL" id="SHH15689.1"/>
    </source>
</evidence>
<feature type="region of interest" description="Disordered" evidence="10">
    <location>
        <begin position="246"/>
        <end position="271"/>
    </location>
</feature>
<evidence type="ECO:0000256" key="8">
    <source>
        <dbReference type="ARBA" id="ARBA00022989"/>
    </source>
</evidence>
<feature type="region of interest" description="Disordered" evidence="10">
    <location>
        <begin position="62"/>
        <end position="182"/>
    </location>
</feature>
<dbReference type="GO" id="GO:0015031">
    <property type="term" value="P:protein transport"/>
    <property type="evidence" value="ECO:0007669"/>
    <property type="project" value="UniProtKB-KW"/>
</dbReference>
<gene>
    <name evidence="12" type="ORF">SAMN04488068_2733</name>
</gene>
<keyword evidence="9" id="KW-0472">Membrane</keyword>
<keyword evidence="8" id="KW-1133">Transmembrane helix</keyword>
<reference evidence="12 13" key="1">
    <citation type="submission" date="2016-11" db="EMBL/GenBank/DDBJ databases">
        <authorList>
            <person name="Jaros S."/>
            <person name="Januszkiewicz K."/>
            <person name="Wedrychowicz H."/>
        </authorList>
    </citation>
    <scope>NUCLEOTIDE SEQUENCE [LARGE SCALE GENOMIC DNA]</scope>
    <source>
        <strain evidence="12 13">CGMCC 1.7049</strain>
    </source>
</reference>
<dbReference type="NCBIfam" id="TIGR01352">
    <property type="entry name" value="tonB_Cterm"/>
    <property type="match status" value="1"/>
</dbReference>
<evidence type="ECO:0000256" key="4">
    <source>
        <dbReference type="ARBA" id="ARBA00022475"/>
    </source>
</evidence>
<dbReference type="SUPFAM" id="SSF74653">
    <property type="entry name" value="TolA/TonB C-terminal domain"/>
    <property type="match status" value="1"/>
</dbReference>
<evidence type="ECO:0000256" key="3">
    <source>
        <dbReference type="ARBA" id="ARBA00022448"/>
    </source>
</evidence>
<evidence type="ECO:0000256" key="9">
    <source>
        <dbReference type="ARBA" id="ARBA00023136"/>
    </source>
</evidence>
<dbReference type="PRINTS" id="PR01217">
    <property type="entry name" value="PRICHEXTENSN"/>
</dbReference>
<dbReference type="GO" id="GO:0005886">
    <property type="term" value="C:plasma membrane"/>
    <property type="evidence" value="ECO:0007669"/>
    <property type="project" value="UniProtKB-SubCell"/>
</dbReference>
<accession>A0A1M5QPD8</accession>
<evidence type="ECO:0000256" key="10">
    <source>
        <dbReference type="SAM" id="MobiDB-lite"/>
    </source>
</evidence>
<evidence type="ECO:0000256" key="6">
    <source>
        <dbReference type="ARBA" id="ARBA00022692"/>
    </source>
</evidence>
<dbReference type="EMBL" id="FQWZ01000006">
    <property type="protein sequence ID" value="SHH15689.1"/>
    <property type="molecule type" value="Genomic_DNA"/>
</dbReference>
<organism evidence="12 13">
    <name type="scientific">Hydrocarboniphaga daqingensis</name>
    <dbReference type="NCBI Taxonomy" id="490188"/>
    <lineage>
        <taxon>Bacteria</taxon>
        <taxon>Pseudomonadati</taxon>
        <taxon>Pseudomonadota</taxon>
        <taxon>Gammaproteobacteria</taxon>
        <taxon>Nevskiales</taxon>
        <taxon>Nevskiaceae</taxon>
        <taxon>Hydrocarboniphaga</taxon>
    </lineage>
</organism>
<keyword evidence="3" id="KW-0813">Transport</keyword>
<comment type="similarity">
    <text evidence="2">Belongs to the TonB family.</text>
</comment>
<keyword evidence="6" id="KW-0812">Transmembrane</keyword>
<protein>
    <submittedName>
        <fullName evidence="12">Protein TonB</fullName>
    </submittedName>
</protein>
<dbReference type="InterPro" id="IPR051045">
    <property type="entry name" value="TonB-dependent_transducer"/>
</dbReference>
<evidence type="ECO:0000256" key="2">
    <source>
        <dbReference type="ARBA" id="ARBA00006555"/>
    </source>
</evidence>
<dbReference type="Proteomes" id="UP000199758">
    <property type="component" value="Unassembled WGS sequence"/>
</dbReference>
<sequence>MSRYKAALSLYVAVAAHLLLILLVTLASGWNPRTSPPQLVAGSGQGLGGGEAPAALAGADAIGNTGRRDDAATRDAVPRDAAPRADDVLALASRPITWAPPPPPPRSRPAARPPAPSAPSPTPVPAPTPTPTTPPRPVRDVPTTPRADASAGASAGKTTSGIAAAPSSPLAGSGSAGGGRGGYAAEVRAHLSRYRRRLPGVLGTTARAEVSFSVDARGRSYDVALSQPSGIAALDAEALAMLQRATPLPAPPDGRPRRFTVPVEVDPPRLR</sequence>
<dbReference type="GO" id="GO:0055085">
    <property type="term" value="P:transmembrane transport"/>
    <property type="evidence" value="ECO:0007669"/>
    <property type="project" value="InterPro"/>
</dbReference>
<dbReference type="RefSeq" id="WP_072898211.1">
    <property type="nucleotide sequence ID" value="NZ_FQWZ01000006.1"/>
</dbReference>
<evidence type="ECO:0000256" key="5">
    <source>
        <dbReference type="ARBA" id="ARBA00022519"/>
    </source>
</evidence>
<evidence type="ECO:0000313" key="13">
    <source>
        <dbReference type="Proteomes" id="UP000199758"/>
    </source>
</evidence>
<feature type="compositionally biased region" description="Pro residues" evidence="10">
    <location>
        <begin position="98"/>
        <end position="136"/>
    </location>
</feature>
<dbReference type="STRING" id="490188.SAMN04488068_2733"/>
<dbReference type="Pfam" id="PF13103">
    <property type="entry name" value="TonB_2"/>
    <property type="match status" value="1"/>
</dbReference>
<dbReference type="Gene3D" id="3.30.1150.10">
    <property type="match status" value="1"/>
</dbReference>
<dbReference type="InterPro" id="IPR037682">
    <property type="entry name" value="TonB_C"/>
</dbReference>
<evidence type="ECO:0000256" key="7">
    <source>
        <dbReference type="ARBA" id="ARBA00022927"/>
    </source>
</evidence>
<keyword evidence="5" id="KW-0997">Cell inner membrane</keyword>
<dbReference type="PROSITE" id="PS52015">
    <property type="entry name" value="TONB_CTD"/>
    <property type="match status" value="1"/>
</dbReference>
<dbReference type="OrthoDB" id="8703302at2"/>
<evidence type="ECO:0000259" key="11">
    <source>
        <dbReference type="PROSITE" id="PS52015"/>
    </source>
</evidence>